<feature type="domain" description="Core-binding (CB)" evidence="10">
    <location>
        <begin position="735"/>
        <end position="819"/>
    </location>
</feature>
<dbReference type="InterPro" id="IPR010998">
    <property type="entry name" value="Integrase_recombinase_N"/>
</dbReference>
<dbReference type="AlphaFoldDB" id="A0ABD0MR76"/>
<evidence type="ECO:0000313" key="11">
    <source>
        <dbReference type="EMBL" id="KAL0152549.1"/>
    </source>
</evidence>
<dbReference type="Pfam" id="PF00078">
    <property type="entry name" value="RVT_1"/>
    <property type="match status" value="1"/>
</dbReference>
<evidence type="ECO:0000256" key="2">
    <source>
        <dbReference type="ARBA" id="ARBA00012180"/>
    </source>
</evidence>
<feature type="compositionally biased region" description="Polar residues" evidence="6">
    <location>
        <begin position="124"/>
        <end position="134"/>
    </location>
</feature>
<dbReference type="EMBL" id="JAMKFB020000189">
    <property type="protein sequence ID" value="KAL0152549.1"/>
    <property type="molecule type" value="Genomic_DNA"/>
</dbReference>
<dbReference type="InterPro" id="IPR002104">
    <property type="entry name" value="Integrase_catalytic"/>
</dbReference>
<dbReference type="InterPro" id="IPR011010">
    <property type="entry name" value="DNA_brk_join_enz"/>
</dbReference>
<dbReference type="InterPro" id="IPR043502">
    <property type="entry name" value="DNA/RNA_pol_sf"/>
</dbReference>
<dbReference type="CDD" id="cd03714">
    <property type="entry name" value="RT_DIRS1"/>
    <property type="match status" value="1"/>
</dbReference>
<feature type="compositionally biased region" description="Low complexity" evidence="6">
    <location>
        <begin position="67"/>
        <end position="86"/>
    </location>
</feature>
<proteinExistence type="inferred from homology"/>
<organism evidence="11 12">
    <name type="scientific">Cirrhinus mrigala</name>
    <name type="common">Mrigala</name>
    <dbReference type="NCBI Taxonomy" id="683832"/>
    <lineage>
        <taxon>Eukaryota</taxon>
        <taxon>Metazoa</taxon>
        <taxon>Chordata</taxon>
        <taxon>Craniata</taxon>
        <taxon>Vertebrata</taxon>
        <taxon>Euteleostomi</taxon>
        <taxon>Actinopterygii</taxon>
        <taxon>Neopterygii</taxon>
        <taxon>Teleostei</taxon>
        <taxon>Ostariophysi</taxon>
        <taxon>Cypriniformes</taxon>
        <taxon>Cyprinidae</taxon>
        <taxon>Labeoninae</taxon>
        <taxon>Labeonini</taxon>
        <taxon>Cirrhinus</taxon>
    </lineage>
</organism>
<dbReference type="GO" id="GO:0004523">
    <property type="term" value="F:RNA-DNA hybrid ribonuclease activity"/>
    <property type="evidence" value="ECO:0007669"/>
    <property type="project" value="UniProtKB-EC"/>
</dbReference>
<name>A0ABD0MR76_CIRMR</name>
<feature type="compositionally biased region" description="Low complexity" evidence="6">
    <location>
        <begin position="17"/>
        <end position="33"/>
    </location>
</feature>
<dbReference type="InterPro" id="IPR044068">
    <property type="entry name" value="CB"/>
</dbReference>
<dbReference type="PANTHER" id="PTHR34605">
    <property type="entry name" value="PHAGE_INTEGRASE DOMAIN-CONTAINING PROTEIN"/>
    <property type="match status" value="1"/>
</dbReference>
<feature type="zinc finger region" description="C3H1-type" evidence="5">
    <location>
        <begin position="339"/>
        <end position="365"/>
    </location>
</feature>
<dbReference type="GO" id="GO:0003677">
    <property type="term" value="F:DNA binding"/>
    <property type="evidence" value="ECO:0007669"/>
    <property type="project" value="UniProtKB-KW"/>
</dbReference>
<dbReference type="PROSITE" id="PS50878">
    <property type="entry name" value="RT_POL"/>
    <property type="match status" value="1"/>
</dbReference>
<dbReference type="Gene3D" id="1.10.443.10">
    <property type="entry name" value="Intergrase catalytic core"/>
    <property type="match status" value="1"/>
</dbReference>
<keyword evidence="5" id="KW-0863">Zinc-finger</keyword>
<evidence type="ECO:0000256" key="5">
    <source>
        <dbReference type="PROSITE-ProRule" id="PRU00723"/>
    </source>
</evidence>
<dbReference type="InterPro" id="IPR052925">
    <property type="entry name" value="Phage_Integrase-like_Recomb"/>
</dbReference>
<keyword evidence="5" id="KW-0862">Zinc</keyword>
<accession>A0ABD0MR76</accession>
<dbReference type="SUPFAM" id="SSF56672">
    <property type="entry name" value="DNA/RNA polymerases"/>
    <property type="match status" value="1"/>
</dbReference>
<feature type="domain" description="C3H1-type" evidence="7">
    <location>
        <begin position="339"/>
        <end position="365"/>
    </location>
</feature>
<feature type="domain" description="Tyr recombinase" evidence="9">
    <location>
        <begin position="852"/>
        <end position="1049"/>
    </location>
</feature>
<comment type="caution">
    <text evidence="11">The sequence shown here is derived from an EMBL/GenBank/DDBJ whole genome shotgun (WGS) entry which is preliminary data.</text>
</comment>
<dbReference type="GO" id="GO:0006310">
    <property type="term" value="P:DNA recombination"/>
    <property type="evidence" value="ECO:0007669"/>
    <property type="project" value="UniProtKB-KW"/>
</dbReference>
<feature type="domain" description="Reverse transcriptase" evidence="8">
    <location>
        <begin position="385"/>
        <end position="607"/>
    </location>
</feature>
<dbReference type="InterPro" id="IPR000477">
    <property type="entry name" value="RT_dom"/>
</dbReference>
<dbReference type="SUPFAM" id="SSF56349">
    <property type="entry name" value="DNA breaking-rejoining enzymes"/>
    <property type="match status" value="1"/>
</dbReference>
<protein>
    <recommendedName>
        <fullName evidence="2">ribonuclease H</fullName>
        <ecNumber evidence="2">3.1.26.4</ecNumber>
    </recommendedName>
</protein>
<keyword evidence="4" id="KW-0233">DNA recombination</keyword>
<sequence length="1051" mass="116499">MFLEDYSLDTDDPAAPPATVQAAARATSAPQDPTTEPAATSRGHRPSRAAAAHTPRRRITPSPPPSRRQASSPASSYTSALSSAPAKGKWTVAGLRQALASAGISLPRRSTKADLLDLYASLQAGENPNSSPPSRASGRACTGHSAPYPQPGQTITPPRTASQPSGRNRRPSASLGHAPNVAVASLRPPSRSSQRELAAHAGGEPAIASTSRREVICATFPHRRRELSDYLTIVAELALSYGGSHFYTYHKLFAAKCAICVAQWNQCPYWGALDTELHSRVFSCAVCRSFSHSTVSCPFINPSIPPCPESSQPKSTSYVPRLMDTPATPAPTFRRRPSSSDSQVCTDFNSGRCTRQRCRFMHVCNFCGGAHARLVCPVQKAANKNPKQYLSTPVNVSRLSAELLHHPDSHFTDYVLSGLAHGFHPGVRSHQKILRQKRLIIDLSSPHNSPFTSINSLIPLEEFSLHYHNVDQAITLIKEAGRGAWLAKVDITSAFKVMPIHPDFWHLFGIRWKNKFYFAVHLTFGCRSSPKIFDTLSEAICWILSNNYNIPYLIHLLDDFLIISPPDSVPAAHLLTTQKLFSELGIPLAQDKTEGPSTSIEFLGINLDSQKFLASLPKEKIDRTILQPDFFPNRYPIIYRCCPLRRVRRFFQRPLVRFHIVPPAGTFATAAFILSAIRALSVSGRSLPMGQRVVRHQHYRPLRQRSYQIQIAGTRGGPAPNPSSSLFRTDIPVNHPLRPLLEASINSILQAISPRTLQSYLTAWKCFKIFHSAYSLPFPDFSLLAVTSFISHLNTNKNLQASSIKGYLSGIQFFHKLLYGSPSPHITNSQTSLLIKGIQKTQPNRPDPRQPITLKILTKCISTLRKGYHSIRTLDAMFILAFFGFLRCSELAITSGFNPAIHPTISDLAVLDGETISYFIKQSKTDQTKKGHFIYIFNLQSPIQLFQTLLAFLQLRKSQSKLPSDPLFTDNFNRPATRFWFQKHLKSVLLLSGTPADNFSSHSFRIGAATTAAQKGLSQQQIQALGRWSSEAFKSYIRSDRSLIKEAHQTL</sequence>
<evidence type="ECO:0000259" key="8">
    <source>
        <dbReference type="PROSITE" id="PS50878"/>
    </source>
</evidence>
<evidence type="ECO:0000259" key="7">
    <source>
        <dbReference type="PROSITE" id="PS50103"/>
    </source>
</evidence>
<feature type="region of interest" description="Disordered" evidence="6">
    <location>
        <begin position="1"/>
        <end position="89"/>
    </location>
</feature>
<dbReference type="PROSITE" id="PS50103">
    <property type="entry name" value="ZF_C3H1"/>
    <property type="match status" value="1"/>
</dbReference>
<keyword evidence="5" id="KW-0479">Metal-binding</keyword>
<evidence type="ECO:0000256" key="1">
    <source>
        <dbReference type="ARBA" id="ARBA00010879"/>
    </source>
</evidence>
<dbReference type="PROSITE" id="PS51898">
    <property type="entry name" value="TYR_RECOMBINASE"/>
    <property type="match status" value="1"/>
</dbReference>
<gene>
    <name evidence="11" type="ORF">M9458_052272</name>
</gene>
<dbReference type="PROSITE" id="PS51900">
    <property type="entry name" value="CB"/>
    <property type="match status" value="1"/>
</dbReference>
<dbReference type="PANTHER" id="PTHR34605:SF3">
    <property type="entry name" value="P CELL-TYPE AGGLUTINATION PROTEIN MAP4-LIKE-RELATED"/>
    <property type="match status" value="1"/>
</dbReference>
<keyword evidence="3" id="KW-0238">DNA-binding</keyword>
<evidence type="ECO:0000256" key="6">
    <source>
        <dbReference type="SAM" id="MobiDB-lite"/>
    </source>
</evidence>
<dbReference type="GO" id="GO:0008270">
    <property type="term" value="F:zinc ion binding"/>
    <property type="evidence" value="ECO:0007669"/>
    <property type="project" value="UniProtKB-KW"/>
</dbReference>
<dbReference type="Gene3D" id="1.10.150.130">
    <property type="match status" value="1"/>
</dbReference>
<dbReference type="Gene3D" id="3.10.10.10">
    <property type="entry name" value="HIV Type 1 Reverse Transcriptase, subunit A, domain 1"/>
    <property type="match status" value="1"/>
</dbReference>
<feature type="region of interest" description="Disordered" evidence="6">
    <location>
        <begin position="124"/>
        <end position="206"/>
    </location>
</feature>
<evidence type="ECO:0000256" key="4">
    <source>
        <dbReference type="ARBA" id="ARBA00023172"/>
    </source>
</evidence>
<keyword evidence="12" id="KW-1185">Reference proteome</keyword>
<evidence type="ECO:0000259" key="9">
    <source>
        <dbReference type="PROSITE" id="PS51898"/>
    </source>
</evidence>
<dbReference type="SUPFAM" id="SSF47823">
    <property type="entry name" value="lambda integrase-like, N-terminal domain"/>
    <property type="match status" value="1"/>
</dbReference>
<dbReference type="Gene3D" id="3.30.70.270">
    <property type="match status" value="1"/>
</dbReference>
<reference evidence="11 12" key="1">
    <citation type="submission" date="2024-05" db="EMBL/GenBank/DDBJ databases">
        <title>Genome sequencing and assembly of Indian major carp, Cirrhinus mrigala (Hamilton, 1822).</title>
        <authorList>
            <person name="Mohindra V."/>
            <person name="Chowdhury L.M."/>
            <person name="Lal K."/>
            <person name="Jena J.K."/>
        </authorList>
    </citation>
    <scope>NUCLEOTIDE SEQUENCE [LARGE SCALE GENOMIC DNA]</scope>
    <source>
        <strain evidence="11">CM1030</strain>
        <tissue evidence="11">Blood</tissue>
    </source>
</reference>
<evidence type="ECO:0000259" key="10">
    <source>
        <dbReference type="PROSITE" id="PS51900"/>
    </source>
</evidence>
<dbReference type="EC" id="3.1.26.4" evidence="2"/>
<dbReference type="Proteomes" id="UP001529510">
    <property type="component" value="Unassembled WGS sequence"/>
</dbReference>
<dbReference type="InterPro" id="IPR013762">
    <property type="entry name" value="Integrase-like_cat_sf"/>
</dbReference>
<dbReference type="InterPro" id="IPR000571">
    <property type="entry name" value="Znf_CCCH"/>
</dbReference>
<comment type="similarity">
    <text evidence="1">Belongs to the beta type-B retroviral polymerase family. HERV class-II K(HML-2) pol subfamily.</text>
</comment>
<feature type="compositionally biased region" description="Acidic residues" evidence="6">
    <location>
        <begin position="1"/>
        <end position="12"/>
    </location>
</feature>
<feature type="non-terminal residue" evidence="11">
    <location>
        <position position="1051"/>
    </location>
</feature>
<feature type="compositionally biased region" description="Polar residues" evidence="6">
    <location>
        <begin position="151"/>
        <end position="166"/>
    </location>
</feature>
<dbReference type="InterPro" id="IPR043128">
    <property type="entry name" value="Rev_trsase/Diguanyl_cyclase"/>
</dbReference>
<evidence type="ECO:0000313" key="12">
    <source>
        <dbReference type="Proteomes" id="UP001529510"/>
    </source>
</evidence>
<evidence type="ECO:0000256" key="3">
    <source>
        <dbReference type="ARBA" id="ARBA00023125"/>
    </source>
</evidence>